<dbReference type="AlphaFoldDB" id="A0A1Y6DCZ7"/>
<keyword evidence="2" id="KW-1185">Reference proteome</keyword>
<name>A0A1Y6DCZ7_9GAMM</name>
<proteinExistence type="predicted"/>
<evidence type="ECO:0000313" key="2">
    <source>
        <dbReference type="Proteomes" id="UP000192923"/>
    </source>
</evidence>
<accession>A0A1Y6DCZ7</accession>
<reference evidence="1 2" key="1">
    <citation type="submission" date="2016-12" db="EMBL/GenBank/DDBJ databases">
        <authorList>
            <person name="Song W.-J."/>
            <person name="Kurnit D.M."/>
        </authorList>
    </citation>
    <scope>NUCLEOTIDE SEQUENCE [LARGE SCALE GENOMIC DNA]</scope>
    <source>
        <strain evidence="1 2">175</strain>
    </source>
</reference>
<dbReference type="STRING" id="1760988.SAMN02949497_0432"/>
<organism evidence="1 2">
    <name type="scientific">Methylomagnum ishizawai</name>
    <dbReference type="NCBI Taxonomy" id="1760988"/>
    <lineage>
        <taxon>Bacteria</taxon>
        <taxon>Pseudomonadati</taxon>
        <taxon>Pseudomonadota</taxon>
        <taxon>Gammaproteobacteria</taxon>
        <taxon>Methylococcales</taxon>
        <taxon>Methylococcaceae</taxon>
        <taxon>Methylomagnum</taxon>
    </lineage>
</organism>
<sequence>MDSHSRREDRVLTHSKLLSLGFVLATSCLSALPAAAESDAARQAEVAGRGAQVMPFDLEKTRHIFTPTADGGVQQVVVLDPQDRTQIEAVRQHLATIAAGFRRGDFAGPIAIHGAGMPGLARLRQAQPGELDIAYREVADGGEIRYSSKVPAVVAAIHQYFEAQLADHGHHAMPGHPHPMHHP</sequence>
<dbReference type="PROSITE" id="PS51257">
    <property type="entry name" value="PROKAR_LIPOPROTEIN"/>
    <property type="match status" value="1"/>
</dbReference>
<dbReference type="Proteomes" id="UP000192923">
    <property type="component" value="Unassembled WGS sequence"/>
</dbReference>
<evidence type="ECO:0008006" key="3">
    <source>
        <dbReference type="Google" id="ProtNLM"/>
    </source>
</evidence>
<evidence type="ECO:0000313" key="1">
    <source>
        <dbReference type="EMBL" id="SMF97405.1"/>
    </source>
</evidence>
<protein>
    <recommendedName>
        <fullName evidence="3">Aspartate carbamoyltransferase</fullName>
    </recommendedName>
</protein>
<dbReference type="EMBL" id="FXAM01000002">
    <property type="protein sequence ID" value="SMF97405.1"/>
    <property type="molecule type" value="Genomic_DNA"/>
</dbReference>
<gene>
    <name evidence="1" type="ORF">SAMN02949497_0432</name>
</gene>